<name>A0A1G9Z8X3_9ACTN</name>
<accession>A0A1G9Z8X3</accession>
<sequence>MLLPMKVARGVADGSMDLAFRRWKRQDVQPGRTFKTVAGVVRVEEVSVVDADAITDEEAVRAGHPDADRLRARLAPDASLATYRVRLSWVGEDPRIALREDADLTDDDVAALDARLARLDRASSHGPWTRQTLELIGRRPRVRAPDLAAEVGRERDPFKIDVRKLKNLGLTRSYDVGYDLSPRGVEYLRRTSRG</sequence>
<proteinExistence type="predicted"/>
<dbReference type="AlphaFoldDB" id="A0A1G9Z8X3"/>
<dbReference type="OrthoDB" id="121143at2"/>
<gene>
    <name evidence="1" type="ORF">SAMN05192576_1625</name>
</gene>
<protein>
    <recommendedName>
        <fullName evidence="3">ASCH domain-containing protein</fullName>
    </recommendedName>
</protein>
<dbReference type="Proteomes" id="UP000199004">
    <property type="component" value="Unassembled WGS sequence"/>
</dbReference>
<dbReference type="STRING" id="1005944.SAMN05192576_1625"/>
<dbReference type="EMBL" id="FNIC01000002">
    <property type="protein sequence ID" value="SDN16843.1"/>
    <property type="molecule type" value="Genomic_DNA"/>
</dbReference>
<keyword evidence="2" id="KW-1185">Reference proteome</keyword>
<dbReference type="RefSeq" id="WP_091023567.1">
    <property type="nucleotide sequence ID" value="NZ_BKAE01000007.1"/>
</dbReference>
<evidence type="ECO:0000313" key="1">
    <source>
        <dbReference type="EMBL" id="SDN16843.1"/>
    </source>
</evidence>
<evidence type="ECO:0008006" key="3">
    <source>
        <dbReference type="Google" id="ProtNLM"/>
    </source>
</evidence>
<organism evidence="1 2">
    <name type="scientific">Nocardioides szechwanensis</name>
    <dbReference type="NCBI Taxonomy" id="1005944"/>
    <lineage>
        <taxon>Bacteria</taxon>
        <taxon>Bacillati</taxon>
        <taxon>Actinomycetota</taxon>
        <taxon>Actinomycetes</taxon>
        <taxon>Propionibacteriales</taxon>
        <taxon>Nocardioidaceae</taxon>
        <taxon>Nocardioides</taxon>
    </lineage>
</organism>
<reference evidence="2" key="1">
    <citation type="submission" date="2016-10" db="EMBL/GenBank/DDBJ databases">
        <authorList>
            <person name="Varghese N."/>
            <person name="Submissions S."/>
        </authorList>
    </citation>
    <scope>NUCLEOTIDE SEQUENCE [LARGE SCALE GENOMIC DNA]</scope>
    <source>
        <strain evidence="2">CGMCC 1.11147</strain>
    </source>
</reference>
<evidence type="ECO:0000313" key="2">
    <source>
        <dbReference type="Proteomes" id="UP000199004"/>
    </source>
</evidence>